<feature type="domain" description="TACO1/YebC-like N-terminal" evidence="8">
    <location>
        <begin position="4"/>
        <end position="73"/>
    </location>
</feature>
<evidence type="ECO:0000259" key="8">
    <source>
        <dbReference type="Pfam" id="PF20772"/>
    </source>
</evidence>
<dbReference type="InterPro" id="IPR017856">
    <property type="entry name" value="Integrase-like_N"/>
</dbReference>
<dbReference type="EMBL" id="PDUD01000001">
    <property type="protein sequence ID" value="PHN08523.1"/>
    <property type="molecule type" value="Genomic_DNA"/>
</dbReference>
<dbReference type="Pfam" id="PF20772">
    <property type="entry name" value="TACO1_YebC_N"/>
    <property type="match status" value="1"/>
</dbReference>
<evidence type="ECO:0000259" key="7">
    <source>
        <dbReference type="Pfam" id="PF01709"/>
    </source>
</evidence>
<dbReference type="AlphaFoldDB" id="A0A2D0NLA6"/>
<dbReference type="InterPro" id="IPR002876">
    <property type="entry name" value="Transcrip_reg_TACO1-like"/>
</dbReference>
<dbReference type="NCBIfam" id="TIGR01033">
    <property type="entry name" value="YebC/PmpR family DNA-binding transcriptional regulator"/>
    <property type="match status" value="1"/>
</dbReference>
<comment type="subcellular location">
    <subcellularLocation>
        <location evidence="6">Cytoplasm</location>
    </subcellularLocation>
</comment>
<dbReference type="FunFam" id="1.10.10.200:FF:000004">
    <property type="entry name" value="Probable transcriptional regulatory protein BSBG_02618"/>
    <property type="match status" value="1"/>
</dbReference>
<dbReference type="GO" id="GO:0005829">
    <property type="term" value="C:cytosol"/>
    <property type="evidence" value="ECO:0007669"/>
    <property type="project" value="TreeGrafter"/>
</dbReference>
<name>A0A2D0NLA6_FLAN2</name>
<comment type="similarity">
    <text evidence="1 6">Belongs to the TACO1 family.</text>
</comment>
<keyword evidence="4 6" id="KW-0238">DNA-binding</keyword>
<evidence type="ECO:0000256" key="3">
    <source>
        <dbReference type="ARBA" id="ARBA00023015"/>
    </source>
</evidence>
<dbReference type="PANTHER" id="PTHR12532:SF6">
    <property type="entry name" value="TRANSCRIPTIONAL REGULATORY PROTEIN YEBC-RELATED"/>
    <property type="match status" value="1"/>
</dbReference>
<organism evidence="9 10">
    <name type="scientific">Flavilitoribacter nigricans (strain ATCC 23147 / DSM 23189 / NBRC 102662 / NCIMB 1420 / SS-2)</name>
    <name type="common">Lewinella nigricans</name>
    <dbReference type="NCBI Taxonomy" id="1122177"/>
    <lineage>
        <taxon>Bacteria</taxon>
        <taxon>Pseudomonadati</taxon>
        <taxon>Bacteroidota</taxon>
        <taxon>Saprospiria</taxon>
        <taxon>Saprospirales</taxon>
        <taxon>Lewinellaceae</taxon>
        <taxon>Flavilitoribacter</taxon>
    </lineage>
</organism>
<feature type="domain" description="TACO1/YebC-like second and third" evidence="7">
    <location>
        <begin position="79"/>
        <end position="235"/>
    </location>
</feature>
<evidence type="ECO:0000256" key="4">
    <source>
        <dbReference type="ARBA" id="ARBA00023125"/>
    </source>
</evidence>
<dbReference type="InterPro" id="IPR026564">
    <property type="entry name" value="Transcrip_reg_TACO1-like_dom3"/>
</dbReference>
<reference evidence="9 10" key="1">
    <citation type="submission" date="2017-10" db="EMBL/GenBank/DDBJ databases">
        <title>The draft genome sequence of Lewinella nigricans NBRC 102662.</title>
        <authorList>
            <person name="Wang K."/>
        </authorList>
    </citation>
    <scope>NUCLEOTIDE SEQUENCE [LARGE SCALE GENOMIC DNA]</scope>
    <source>
        <strain evidence="9 10">NBRC 102662</strain>
    </source>
</reference>
<dbReference type="InterPro" id="IPR029072">
    <property type="entry name" value="YebC-like"/>
</dbReference>
<sequence>MGRAFEYRKARKMKRWASMAKNFTKAGREIAIAVKEGGPDPEYNSRLRLAIQNAKAVNMPKTNIDNAIKRASSKDAESYDELRYEGYAPHGVAVIVETATDNSNRTVANVRHIFSKYGGSLGTSGSVEYMFAHKGVFKVKNEGVDVEMLELELIDHGLEEMKAEEEGNLALYTEFEEYGALQKGLEEQGIEVQSAELVWVPSHTKTLSEEEVEDVIKLLDKLEEDEDVINVFHNMNEED</sequence>
<protein>
    <recommendedName>
        <fullName evidence="6">Probable transcriptional regulatory protein CRP01_01015</fullName>
    </recommendedName>
</protein>
<evidence type="ECO:0000256" key="2">
    <source>
        <dbReference type="ARBA" id="ARBA00022490"/>
    </source>
</evidence>
<dbReference type="NCBIfam" id="NF009044">
    <property type="entry name" value="PRK12378.1"/>
    <property type="match status" value="1"/>
</dbReference>
<dbReference type="Gene3D" id="3.30.70.980">
    <property type="match status" value="2"/>
</dbReference>
<dbReference type="Pfam" id="PF01709">
    <property type="entry name" value="Transcrip_reg"/>
    <property type="match status" value="1"/>
</dbReference>
<dbReference type="Gene3D" id="1.10.10.200">
    <property type="match status" value="1"/>
</dbReference>
<dbReference type="GO" id="GO:0006355">
    <property type="term" value="P:regulation of DNA-templated transcription"/>
    <property type="evidence" value="ECO:0007669"/>
    <property type="project" value="UniProtKB-UniRule"/>
</dbReference>
<proteinExistence type="inferred from homology"/>
<dbReference type="NCBIfam" id="NF001030">
    <property type="entry name" value="PRK00110.1"/>
    <property type="match status" value="1"/>
</dbReference>
<keyword evidence="10" id="KW-1185">Reference proteome</keyword>
<keyword evidence="2 6" id="KW-0963">Cytoplasm</keyword>
<keyword evidence="5 6" id="KW-0804">Transcription</keyword>
<gene>
    <name evidence="9" type="ORF">CRP01_01015</name>
</gene>
<dbReference type="RefSeq" id="WP_099148114.1">
    <property type="nucleotide sequence ID" value="NZ_PDUD01000001.1"/>
</dbReference>
<evidence type="ECO:0000256" key="1">
    <source>
        <dbReference type="ARBA" id="ARBA00008724"/>
    </source>
</evidence>
<dbReference type="HAMAP" id="MF_00693">
    <property type="entry name" value="Transcrip_reg_TACO1"/>
    <property type="match status" value="1"/>
</dbReference>
<dbReference type="OrthoDB" id="9781053at2"/>
<dbReference type="Proteomes" id="UP000223913">
    <property type="component" value="Unassembled WGS sequence"/>
</dbReference>
<dbReference type="SUPFAM" id="SSF75625">
    <property type="entry name" value="YebC-like"/>
    <property type="match status" value="1"/>
</dbReference>
<evidence type="ECO:0000313" key="10">
    <source>
        <dbReference type="Proteomes" id="UP000223913"/>
    </source>
</evidence>
<evidence type="ECO:0000313" key="9">
    <source>
        <dbReference type="EMBL" id="PHN08523.1"/>
    </source>
</evidence>
<dbReference type="InterPro" id="IPR049083">
    <property type="entry name" value="TACO1_YebC_N"/>
</dbReference>
<keyword evidence="3 6" id="KW-0805">Transcription regulation</keyword>
<evidence type="ECO:0000256" key="6">
    <source>
        <dbReference type="HAMAP-Rule" id="MF_00693"/>
    </source>
</evidence>
<dbReference type="GO" id="GO:0003677">
    <property type="term" value="F:DNA binding"/>
    <property type="evidence" value="ECO:0007669"/>
    <property type="project" value="UniProtKB-UniRule"/>
</dbReference>
<dbReference type="PANTHER" id="PTHR12532">
    <property type="entry name" value="TRANSLATIONAL ACTIVATOR OF CYTOCHROME C OXIDASE 1"/>
    <property type="match status" value="1"/>
</dbReference>
<evidence type="ECO:0000256" key="5">
    <source>
        <dbReference type="ARBA" id="ARBA00023163"/>
    </source>
</evidence>
<dbReference type="InterPro" id="IPR048300">
    <property type="entry name" value="TACO1_YebC-like_2nd/3rd_dom"/>
</dbReference>
<accession>A0A2D0NLA6</accession>
<comment type="caution">
    <text evidence="9">The sequence shown here is derived from an EMBL/GenBank/DDBJ whole genome shotgun (WGS) entry which is preliminary data.</text>
</comment>